<keyword evidence="1" id="KW-0732">Signal</keyword>
<feature type="chain" id="PRO_5046605069" evidence="1">
    <location>
        <begin position="24"/>
        <end position="523"/>
    </location>
</feature>
<dbReference type="Proteomes" id="UP001211872">
    <property type="component" value="Plasmid unnamed2"/>
</dbReference>
<gene>
    <name evidence="2" type="ORF">O9Z63_20695</name>
</gene>
<keyword evidence="3" id="KW-1185">Reference proteome</keyword>
<dbReference type="EMBL" id="CP115397">
    <property type="protein sequence ID" value="WBO86702.1"/>
    <property type="molecule type" value="Genomic_DNA"/>
</dbReference>
<reference evidence="2 3" key="1">
    <citation type="journal article" date="2011" name="Int. J. Syst. Evol. Microbiol.">
        <title>Hymenobacter yonginensis sp. nov., isolated from a mesotrophic artificial lake.</title>
        <authorList>
            <person name="Joung Y."/>
            <person name="Cho S.H."/>
            <person name="Kim H."/>
            <person name="Kim S.B."/>
            <person name="Joh K."/>
        </authorList>
    </citation>
    <scope>NUCLEOTIDE SEQUENCE [LARGE SCALE GENOMIC DNA]</scope>
    <source>
        <strain evidence="2 3">KCTC 22745</strain>
    </source>
</reference>
<geneLocation type="plasmid" evidence="2 3">
    <name>unnamed2</name>
</geneLocation>
<accession>A0ABY7PUW3</accession>
<proteinExistence type="predicted"/>
<protein>
    <submittedName>
        <fullName evidence="2">Uncharacterized protein</fullName>
    </submittedName>
</protein>
<evidence type="ECO:0000313" key="2">
    <source>
        <dbReference type="EMBL" id="WBO86702.1"/>
    </source>
</evidence>
<keyword evidence="2" id="KW-0614">Plasmid</keyword>
<evidence type="ECO:0000313" key="3">
    <source>
        <dbReference type="Proteomes" id="UP001211872"/>
    </source>
</evidence>
<evidence type="ECO:0000256" key="1">
    <source>
        <dbReference type="SAM" id="SignalP"/>
    </source>
</evidence>
<sequence length="523" mass="56987">MKPPIRLFFLAFLAVLLPLASQAQQMQEIRGVPQPPQVLPLDDQGYALFYRSEAGEEGQDIYALRLLDPALNVRHQYALPVPVGAAMLPRLDGKTTFALPFHDQSAARLSLYTFNPQTGAQLRRDLVAEPDRRRVPTGRPLIAMTPTEGFCLVQPFRRDTAGYTVTVLDKDLKTQWSRMYFPADLRQHVPLQVAVSKDLITLVLSDSYTVNPNTPKQRGVTDLAVLGLDRGTGKMLFRTPVRQDKFTLLPTQLLPLADGRVVAAGVYTQPQATRRDSVLGVFMTAYRADGQAVAPTLTPWAELAAATGEPALGRRLYEGKGSFRLLELLTTTGADATLVAEYGAAQPGPFVVLTYPAAAGGAATVYPVARTFKTLGTPAEQRLSSYRGVIGRQGEPTLVYTGVEGNQAYAYATVLANTPTRSATRALTEAEKLPELPAYSATPPMASSPALDRLTGRLGSLQQKLNTGVEAVNKAVNGPQGPPVVNYQPDQLANFVVGPRGQVLVYRYEISRKMLRYQLQPLK</sequence>
<feature type="signal peptide" evidence="1">
    <location>
        <begin position="1"/>
        <end position="23"/>
    </location>
</feature>
<dbReference type="RefSeq" id="WP_270129351.1">
    <property type="nucleotide sequence ID" value="NZ_CP115397.1"/>
</dbReference>
<organism evidence="2 3">
    <name type="scientific">Hymenobacter yonginensis</name>
    <dbReference type="NCBI Taxonomy" id="748197"/>
    <lineage>
        <taxon>Bacteria</taxon>
        <taxon>Pseudomonadati</taxon>
        <taxon>Bacteroidota</taxon>
        <taxon>Cytophagia</taxon>
        <taxon>Cytophagales</taxon>
        <taxon>Hymenobacteraceae</taxon>
        <taxon>Hymenobacter</taxon>
    </lineage>
</organism>
<name>A0ABY7PUW3_9BACT</name>